<dbReference type="Gene3D" id="2.60.120.260">
    <property type="entry name" value="Galactose-binding domain-like"/>
    <property type="match status" value="2"/>
</dbReference>
<dbReference type="Gene3D" id="1.50.10.10">
    <property type="match status" value="1"/>
</dbReference>
<reference evidence="3 4" key="1">
    <citation type="submission" date="2018-07" db="EMBL/GenBank/DDBJ databases">
        <title>Genomic Encyclopedia of Type Strains, Phase IV (KMG-IV): sequencing the most valuable type-strain genomes for metagenomic binning, comparative biology and taxonomic classification.</title>
        <authorList>
            <person name="Goeker M."/>
        </authorList>
    </citation>
    <scope>NUCLEOTIDE SEQUENCE [LARGE SCALE GENOMIC DNA]</scope>
    <source>
        <strain evidence="3 4">DSM 27696</strain>
    </source>
</reference>
<dbReference type="SUPFAM" id="SSF48208">
    <property type="entry name" value="Six-hairpin glycosidases"/>
    <property type="match status" value="1"/>
</dbReference>
<dbReference type="PANTHER" id="PTHR34987:SF6">
    <property type="entry name" value="ALPHA-L-RHAMNOSIDASE SIX-HAIRPIN GLYCOSIDASE DOMAIN-CONTAINING PROTEIN"/>
    <property type="match status" value="1"/>
</dbReference>
<dbReference type="InterPro" id="IPR035396">
    <property type="entry name" value="Bac_rhamnosid6H"/>
</dbReference>
<protein>
    <submittedName>
        <fullName evidence="3">Alpha-L-rhamnosidase-like protein</fullName>
    </submittedName>
</protein>
<organism evidence="3 4">
    <name type="scientific">Saliterribacillus persicus</name>
    <dbReference type="NCBI Taxonomy" id="930114"/>
    <lineage>
        <taxon>Bacteria</taxon>
        <taxon>Bacillati</taxon>
        <taxon>Bacillota</taxon>
        <taxon>Bacilli</taxon>
        <taxon>Bacillales</taxon>
        <taxon>Bacillaceae</taxon>
        <taxon>Saliterribacillus</taxon>
    </lineage>
</organism>
<dbReference type="Pfam" id="PF21209">
    <property type="entry name" value="Bac_rhamnosid-like_N"/>
    <property type="match status" value="1"/>
</dbReference>
<dbReference type="EMBL" id="QPJJ01000004">
    <property type="protein sequence ID" value="RCW73187.1"/>
    <property type="molecule type" value="Genomic_DNA"/>
</dbReference>
<comment type="caution">
    <text evidence="3">The sequence shown here is derived from an EMBL/GenBank/DDBJ whole genome shotgun (WGS) entry which is preliminary data.</text>
</comment>
<dbReference type="InterPro" id="IPR048932">
    <property type="entry name" value="Rhamnosid-like_N_bacteroidetes"/>
</dbReference>
<dbReference type="PANTHER" id="PTHR34987">
    <property type="entry name" value="C, PUTATIVE (AFU_ORTHOLOGUE AFUA_3G02880)-RELATED"/>
    <property type="match status" value="1"/>
</dbReference>
<dbReference type="AlphaFoldDB" id="A0A368Y2Y6"/>
<dbReference type="Gene3D" id="2.60.420.10">
    <property type="entry name" value="Maltose phosphorylase, domain 3"/>
    <property type="match status" value="1"/>
</dbReference>
<dbReference type="InterPro" id="IPR008928">
    <property type="entry name" value="6-hairpin_glycosidase_sf"/>
</dbReference>
<accession>A0A368Y2Y6</accession>
<evidence type="ECO:0000313" key="3">
    <source>
        <dbReference type="EMBL" id="RCW73187.1"/>
    </source>
</evidence>
<dbReference type="GO" id="GO:0005975">
    <property type="term" value="P:carbohydrate metabolic process"/>
    <property type="evidence" value="ECO:0007669"/>
    <property type="project" value="InterPro"/>
</dbReference>
<dbReference type="InterPro" id="IPR012341">
    <property type="entry name" value="6hp_glycosidase-like_sf"/>
</dbReference>
<gene>
    <name evidence="3" type="ORF">DFR57_104185</name>
</gene>
<evidence type="ECO:0000313" key="4">
    <source>
        <dbReference type="Proteomes" id="UP000252585"/>
    </source>
</evidence>
<name>A0A368Y2Y6_9BACI</name>
<feature type="domain" description="Alpha-L-rhamnosidase six-hairpin glycosidase" evidence="1">
    <location>
        <begin position="269"/>
        <end position="598"/>
    </location>
</feature>
<feature type="domain" description="Alpha-rhamnosidase-like N-terminal" evidence="2">
    <location>
        <begin position="54"/>
        <end position="243"/>
    </location>
</feature>
<dbReference type="Pfam" id="PF17389">
    <property type="entry name" value="Bac_rhamnosid6H"/>
    <property type="match status" value="1"/>
</dbReference>
<sequence length="681" mass="79702">MKLENAISETRACWIWYPGDWEVWLHEQVSLRREMREVMFPPFWRLDSHYSSVLFKYEYYLAEETTVRITAEGQYAVYLDGKDNHRSNKHEITLPKGKHTITISVYNVKNVPALYIEGEIIYSDHNWEVSCYDSRWKPVGSWPSQFHSPHTLPSEYKLETELQVAKNIEKTEKGWLVDFGKETFGYLQLKELSGQGELVVYYGESMEEAKDTEHSVLIDRVTIDEEKGVTYTFKKSRALRYVQLIPANETIQFQIVHLLYEYLPVTYRSQFKSSDQRLNDIWSTSMDTFHLNTREFFFDGIKRDRWVWSGDAYQSFLMNYYSFFDADVVKRTLIALRGKDPINTHINTILDYSLYWFISIYDYYQYTGDKAFVNSQYENMVSLMEFCLSRRNSEGLMEGIEEDWVFIDWADLDNRGEISTIQILLCRSLEAMSLVSALVDDTKRSKTYQHEAEKLKKKIMEIFWDEEKGAILHQRLDGELSNKITKYPNMFALMFGYLNDQQIAKVKEKVLLNSSVQKIKTPYMRFFELAALCEIDAHPFVLEEVHDYWGGMLDLGATSFWEEYNPAESGSEHLQMYDMPYGKSLCHAWGASPIYLIGKYFLGVRPVTPGFQDFVIEPKLGGLEWFEGEVPIGEGNASIYMDNKKIRVKANHGKGILKYKKNEQTLEKAIPTDGSWVEIDL</sequence>
<evidence type="ECO:0000259" key="2">
    <source>
        <dbReference type="Pfam" id="PF21209"/>
    </source>
</evidence>
<evidence type="ECO:0000259" key="1">
    <source>
        <dbReference type="Pfam" id="PF17389"/>
    </source>
</evidence>
<keyword evidence="4" id="KW-1185">Reference proteome</keyword>
<proteinExistence type="predicted"/>
<dbReference type="Proteomes" id="UP000252585">
    <property type="component" value="Unassembled WGS sequence"/>
</dbReference>